<reference evidence="1 2" key="1">
    <citation type="submission" date="2023-08" db="EMBL/GenBank/DDBJ databases">
        <title>Methanolobus mangrovi sp. nov. and Methanolobus sediminis sp. nov, two novel methylotrophic methanogens isolated from mangrove sediments in China.</title>
        <authorList>
            <person name="Zhou J."/>
        </authorList>
    </citation>
    <scope>NUCLEOTIDE SEQUENCE [LARGE SCALE GENOMIC DNA]</scope>
    <source>
        <strain evidence="1 2">FTZ6</strain>
    </source>
</reference>
<gene>
    <name evidence="1" type="ORF">RE474_05315</name>
</gene>
<name>A0AA51YK25_9EURY</name>
<protein>
    <recommendedName>
        <fullName evidence="3">Nucleotide modification associated domain-containing protein</fullName>
    </recommendedName>
</protein>
<dbReference type="RefSeq" id="WP_309311936.1">
    <property type="nucleotide sequence ID" value="NZ_CP133592.1"/>
</dbReference>
<dbReference type="AlphaFoldDB" id="A0AA51YK25"/>
<dbReference type="Proteomes" id="UP001182908">
    <property type="component" value="Chromosome"/>
</dbReference>
<organism evidence="1 2">
    <name type="scientific">Methanolobus sediminis</name>
    <dbReference type="NCBI Taxonomy" id="3072978"/>
    <lineage>
        <taxon>Archaea</taxon>
        <taxon>Methanobacteriati</taxon>
        <taxon>Methanobacteriota</taxon>
        <taxon>Stenosarchaea group</taxon>
        <taxon>Methanomicrobia</taxon>
        <taxon>Methanosarcinales</taxon>
        <taxon>Methanosarcinaceae</taxon>
        <taxon>Methanolobus</taxon>
    </lineage>
</organism>
<proteinExistence type="predicted"/>
<accession>A0AA51YK25</accession>
<sequence length="151" mass="17659">MDIEYGNGKNMLYRYLSPSVMKKKHIDHPDPLFDELTYGEGGNFSSMVRQNVLPGSHIFFHTTIGGQRYITAHYFVSKIMEGFDARQDKDTRATYRNVHIHPENFEEWWPSYDVNLEKETDSNDIVIFGDKKSLLGNLRIHYLLIKNSLKN</sequence>
<dbReference type="GeneID" id="84232114"/>
<evidence type="ECO:0000313" key="1">
    <source>
        <dbReference type="EMBL" id="WMW26140.1"/>
    </source>
</evidence>
<evidence type="ECO:0000313" key="2">
    <source>
        <dbReference type="Proteomes" id="UP001182908"/>
    </source>
</evidence>
<evidence type="ECO:0008006" key="3">
    <source>
        <dbReference type="Google" id="ProtNLM"/>
    </source>
</evidence>
<keyword evidence="2" id="KW-1185">Reference proteome</keyword>
<dbReference type="EMBL" id="CP133592">
    <property type="protein sequence ID" value="WMW26140.1"/>
    <property type="molecule type" value="Genomic_DNA"/>
</dbReference>
<dbReference type="KEGG" id="mseb:RE474_05315"/>